<reference evidence="2" key="1">
    <citation type="journal article" date="2023" name="Nat. Plants">
        <title>Single-cell RNA sequencing provides a high-resolution roadmap for understanding the multicellular compartmentation of specialized metabolism.</title>
        <authorList>
            <person name="Sun S."/>
            <person name="Shen X."/>
            <person name="Li Y."/>
            <person name="Li Y."/>
            <person name="Wang S."/>
            <person name="Li R."/>
            <person name="Zhang H."/>
            <person name="Shen G."/>
            <person name="Guo B."/>
            <person name="Wei J."/>
            <person name="Xu J."/>
            <person name="St-Pierre B."/>
            <person name="Chen S."/>
            <person name="Sun C."/>
        </authorList>
    </citation>
    <scope>NUCLEOTIDE SEQUENCE [LARGE SCALE GENOMIC DNA]</scope>
</reference>
<protein>
    <submittedName>
        <fullName evidence="1">Uncharacterized protein</fullName>
    </submittedName>
</protein>
<keyword evidence="2" id="KW-1185">Reference proteome</keyword>
<dbReference type="EMBL" id="CM044701">
    <property type="protein sequence ID" value="KAI5679646.1"/>
    <property type="molecule type" value="Genomic_DNA"/>
</dbReference>
<sequence length="488" mass="55441">MDGRFEIPEYFICPISLQIMKDPVTIVTGITYDRESIEHWLFKIHNTICPVTKQSLPRDSELTPNHTLRRLIQAWIATNGTDQIITSPKKPPLSKLRALKELEKLAVENENNRKEMVESGVCKPILSIVVSCHKKREIIGLEEALSILYLLRNSLIQSNMVIFENYQEIIDAVMWVLESHDLPDKLCHDLHIRLQNSHTTSELSSEFQNGYLNKLRHFPFSQLQCLCTRQHSQSTICLRHAAGQLSSTSQNDPCIQVKEHSQSSTTCLSSLARQNAEYLKMTIKSNAASALKIVIQKANSSGTIMEMQIKPEFFQRIVIFLREVTIYNNSLLHILLETSLWGRNRRMMIESGMVFELIELELKLSQPRTEKKTTEVIFGILYHLCSSADGRAEFLNHAAGIALIARRILKVSPAADDRAILILSLICKYSGTIGVLQEMLRVGAVAKLCMVLQANCASYLKDRAREILRNHNYVWKDSPCVEIAALTN</sequence>
<dbReference type="Proteomes" id="UP001060085">
    <property type="component" value="Linkage Group LG01"/>
</dbReference>
<accession>A0ACC0C4D1</accession>
<organism evidence="1 2">
    <name type="scientific">Catharanthus roseus</name>
    <name type="common">Madagascar periwinkle</name>
    <name type="synonym">Vinca rosea</name>
    <dbReference type="NCBI Taxonomy" id="4058"/>
    <lineage>
        <taxon>Eukaryota</taxon>
        <taxon>Viridiplantae</taxon>
        <taxon>Streptophyta</taxon>
        <taxon>Embryophyta</taxon>
        <taxon>Tracheophyta</taxon>
        <taxon>Spermatophyta</taxon>
        <taxon>Magnoliopsida</taxon>
        <taxon>eudicotyledons</taxon>
        <taxon>Gunneridae</taxon>
        <taxon>Pentapetalae</taxon>
        <taxon>asterids</taxon>
        <taxon>lamiids</taxon>
        <taxon>Gentianales</taxon>
        <taxon>Apocynaceae</taxon>
        <taxon>Rauvolfioideae</taxon>
        <taxon>Vinceae</taxon>
        <taxon>Catharanthinae</taxon>
        <taxon>Catharanthus</taxon>
    </lineage>
</organism>
<evidence type="ECO:0000313" key="1">
    <source>
        <dbReference type="EMBL" id="KAI5679646.1"/>
    </source>
</evidence>
<comment type="caution">
    <text evidence="1">The sequence shown here is derived from an EMBL/GenBank/DDBJ whole genome shotgun (WGS) entry which is preliminary data.</text>
</comment>
<name>A0ACC0C4D1_CATRO</name>
<gene>
    <name evidence="1" type="ORF">M9H77_00873</name>
</gene>
<evidence type="ECO:0000313" key="2">
    <source>
        <dbReference type="Proteomes" id="UP001060085"/>
    </source>
</evidence>
<proteinExistence type="predicted"/>